<dbReference type="Gene3D" id="3.40.50.300">
    <property type="entry name" value="P-loop containing nucleotide triphosphate hydrolases"/>
    <property type="match status" value="1"/>
</dbReference>
<comment type="caution">
    <text evidence="7">The sequence shown here is derived from an EMBL/GenBank/DDBJ whole genome shotgun (WGS) entry which is preliminary data.</text>
</comment>
<dbReference type="SUPFAM" id="SSF52540">
    <property type="entry name" value="P-loop containing nucleoside triphosphate hydrolases"/>
    <property type="match status" value="1"/>
</dbReference>
<keyword evidence="8" id="KW-1185">Reference proteome</keyword>
<dbReference type="InterPro" id="IPR003439">
    <property type="entry name" value="ABC_transporter-like_ATP-bd"/>
</dbReference>
<protein>
    <submittedName>
        <fullName evidence="7">ABC transporter ATP-binding protein</fullName>
    </submittedName>
</protein>
<dbReference type="InterPro" id="IPR050763">
    <property type="entry name" value="ABC_transporter_ATP-binding"/>
</dbReference>
<evidence type="ECO:0000256" key="4">
    <source>
        <dbReference type="ARBA" id="ARBA00022840"/>
    </source>
</evidence>
<dbReference type="PROSITE" id="PS50893">
    <property type="entry name" value="ABC_TRANSPORTER_2"/>
    <property type="match status" value="1"/>
</dbReference>
<keyword evidence="4 7" id="KW-0067">ATP-binding</keyword>
<name>A0A8J3Q250_9ACTN</name>
<dbReference type="GO" id="GO:0016887">
    <property type="term" value="F:ATP hydrolysis activity"/>
    <property type="evidence" value="ECO:0007669"/>
    <property type="project" value="InterPro"/>
</dbReference>
<evidence type="ECO:0000256" key="1">
    <source>
        <dbReference type="ARBA" id="ARBA00004202"/>
    </source>
</evidence>
<feature type="domain" description="ABC transporter" evidence="6">
    <location>
        <begin position="5"/>
        <end position="228"/>
    </location>
</feature>
<dbReference type="InterPro" id="IPR003593">
    <property type="entry name" value="AAA+_ATPase"/>
</dbReference>
<dbReference type="SMART" id="SM00382">
    <property type="entry name" value="AAA"/>
    <property type="match status" value="1"/>
</dbReference>
<dbReference type="GO" id="GO:0005886">
    <property type="term" value="C:plasma membrane"/>
    <property type="evidence" value="ECO:0007669"/>
    <property type="project" value="UniProtKB-SubCell"/>
</dbReference>
<dbReference type="InterPro" id="IPR027417">
    <property type="entry name" value="P-loop_NTPase"/>
</dbReference>
<evidence type="ECO:0000259" key="6">
    <source>
        <dbReference type="PROSITE" id="PS50893"/>
    </source>
</evidence>
<evidence type="ECO:0000256" key="2">
    <source>
        <dbReference type="ARBA" id="ARBA00022448"/>
    </source>
</evidence>
<proteinExistence type="predicted"/>
<organism evidence="7 8">
    <name type="scientific">Rhizocola hellebori</name>
    <dbReference type="NCBI Taxonomy" id="1392758"/>
    <lineage>
        <taxon>Bacteria</taxon>
        <taxon>Bacillati</taxon>
        <taxon>Actinomycetota</taxon>
        <taxon>Actinomycetes</taxon>
        <taxon>Micromonosporales</taxon>
        <taxon>Micromonosporaceae</taxon>
        <taxon>Rhizocola</taxon>
    </lineage>
</organism>
<evidence type="ECO:0000313" key="7">
    <source>
        <dbReference type="EMBL" id="GIH02078.1"/>
    </source>
</evidence>
<reference evidence="7" key="1">
    <citation type="submission" date="2021-01" db="EMBL/GenBank/DDBJ databases">
        <title>Whole genome shotgun sequence of Rhizocola hellebori NBRC 109834.</title>
        <authorList>
            <person name="Komaki H."/>
            <person name="Tamura T."/>
        </authorList>
    </citation>
    <scope>NUCLEOTIDE SEQUENCE</scope>
    <source>
        <strain evidence="7">NBRC 109834</strain>
    </source>
</reference>
<dbReference type="EMBL" id="BONY01000001">
    <property type="protein sequence ID" value="GIH02078.1"/>
    <property type="molecule type" value="Genomic_DNA"/>
</dbReference>
<accession>A0A8J3Q250</accession>
<dbReference type="RefSeq" id="WP_203906020.1">
    <property type="nucleotide sequence ID" value="NZ_BONY01000001.1"/>
</dbReference>
<dbReference type="PANTHER" id="PTHR42711:SF17">
    <property type="entry name" value="ABC TRANSPORTER ATP-BINDING PROTEIN"/>
    <property type="match status" value="1"/>
</dbReference>
<keyword evidence="2" id="KW-0813">Transport</keyword>
<evidence type="ECO:0000256" key="3">
    <source>
        <dbReference type="ARBA" id="ARBA00022741"/>
    </source>
</evidence>
<dbReference type="Proteomes" id="UP000612899">
    <property type="component" value="Unassembled WGS sequence"/>
</dbReference>
<dbReference type="GO" id="GO:0005524">
    <property type="term" value="F:ATP binding"/>
    <property type="evidence" value="ECO:0007669"/>
    <property type="project" value="UniProtKB-KW"/>
</dbReference>
<dbReference type="AlphaFoldDB" id="A0A8J3Q250"/>
<evidence type="ECO:0000256" key="5">
    <source>
        <dbReference type="ARBA" id="ARBA00023251"/>
    </source>
</evidence>
<evidence type="ECO:0000313" key="8">
    <source>
        <dbReference type="Proteomes" id="UP000612899"/>
    </source>
</evidence>
<keyword evidence="3" id="KW-0547">Nucleotide-binding</keyword>
<sequence length="296" mass="31260">MTQAVRLAGVAKTYGPVRAVDGIDLSIGRGETVALLGPNGAGKSTTINMLLGLAEPGEGVIEVFGRSPHEAVQAGKVGAMLQESGFAANARVIEIIELARALYKHPLPTAEVLATAELTEVARRRVDKLSGGQTQRIRFAFALAGNPELLLLDEPTVAMDVESRQSFWAAMRRFTATGRTVLFATHYLAEADDYADRVVVMAHGKVIADGSGSEIKKMAGGRTMSFRLNGTGDGLADLPGVTAVEVRGDRILLRCDDSDAAVQALIHSGRAYRDLEITGAGLEAAFLTLTSANGKE</sequence>
<dbReference type="PANTHER" id="PTHR42711">
    <property type="entry name" value="ABC TRANSPORTER ATP-BINDING PROTEIN"/>
    <property type="match status" value="1"/>
</dbReference>
<keyword evidence="5" id="KW-0046">Antibiotic resistance</keyword>
<dbReference type="CDD" id="cd03230">
    <property type="entry name" value="ABC_DR_subfamily_A"/>
    <property type="match status" value="1"/>
</dbReference>
<dbReference type="GO" id="GO:0046677">
    <property type="term" value="P:response to antibiotic"/>
    <property type="evidence" value="ECO:0007669"/>
    <property type="project" value="UniProtKB-KW"/>
</dbReference>
<comment type="subcellular location">
    <subcellularLocation>
        <location evidence="1">Cell membrane</location>
        <topology evidence="1">Peripheral membrane protein</topology>
    </subcellularLocation>
</comment>
<gene>
    <name evidence="7" type="ORF">Rhe02_01450</name>
</gene>
<dbReference type="Pfam" id="PF00005">
    <property type="entry name" value="ABC_tran"/>
    <property type="match status" value="1"/>
</dbReference>